<dbReference type="PANTHER" id="PTHR46211">
    <property type="entry name" value="GLYCEROPHOSPHORYL DIESTER PHOSPHODIESTERASE"/>
    <property type="match status" value="1"/>
</dbReference>
<dbReference type="Pfam" id="PF03009">
    <property type="entry name" value="GDPD"/>
    <property type="match status" value="1"/>
</dbReference>
<dbReference type="RefSeq" id="WP_097029393.1">
    <property type="nucleotide sequence ID" value="NZ_OAOQ01000002.1"/>
</dbReference>
<dbReference type="Gene3D" id="3.20.20.190">
    <property type="entry name" value="Phosphatidylinositol (PI) phosphodiesterase"/>
    <property type="match status" value="1"/>
</dbReference>
<protein>
    <submittedName>
        <fullName evidence="2">Glycerophosphoryl diester phosphodiesterase</fullName>
    </submittedName>
</protein>
<accession>A0A285CN52</accession>
<dbReference type="EMBL" id="OAOQ01000002">
    <property type="protein sequence ID" value="SNX68941.1"/>
    <property type="molecule type" value="Genomic_DNA"/>
</dbReference>
<organism evidence="2 3">
    <name type="scientific">Cereibacter ovatus</name>
    <dbReference type="NCBI Taxonomy" id="439529"/>
    <lineage>
        <taxon>Bacteria</taxon>
        <taxon>Pseudomonadati</taxon>
        <taxon>Pseudomonadota</taxon>
        <taxon>Alphaproteobacteria</taxon>
        <taxon>Rhodobacterales</taxon>
        <taxon>Paracoccaceae</taxon>
        <taxon>Cereibacter</taxon>
    </lineage>
</organism>
<proteinExistence type="predicted"/>
<dbReference type="AlphaFoldDB" id="A0A285CN52"/>
<name>A0A285CN52_9RHOB</name>
<dbReference type="Proteomes" id="UP000219467">
    <property type="component" value="Unassembled WGS sequence"/>
</dbReference>
<feature type="domain" description="GP-PDE" evidence="1">
    <location>
        <begin position="11"/>
        <end position="256"/>
    </location>
</feature>
<dbReference type="InterPro" id="IPR017946">
    <property type="entry name" value="PLC-like_Pdiesterase_TIM-brl"/>
</dbReference>
<dbReference type="OrthoDB" id="384721at2"/>
<dbReference type="GO" id="GO:0006629">
    <property type="term" value="P:lipid metabolic process"/>
    <property type="evidence" value="ECO:0007669"/>
    <property type="project" value="InterPro"/>
</dbReference>
<dbReference type="PANTHER" id="PTHR46211:SF1">
    <property type="entry name" value="GLYCEROPHOSPHODIESTER PHOSPHODIESTERASE, CYTOPLASMIC"/>
    <property type="match status" value="1"/>
</dbReference>
<reference evidence="3" key="1">
    <citation type="submission" date="2017-08" db="EMBL/GenBank/DDBJ databases">
        <authorList>
            <person name="Varghese N."/>
            <person name="Submissions S."/>
        </authorList>
    </citation>
    <scope>NUCLEOTIDE SEQUENCE [LARGE SCALE GENOMIC DNA]</scope>
    <source>
        <strain evidence="3">JA234</strain>
    </source>
</reference>
<dbReference type="PROSITE" id="PS51704">
    <property type="entry name" value="GP_PDE"/>
    <property type="match status" value="1"/>
</dbReference>
<evidence type="ECO:0000259" key="1">
    <source>
        <dbReference type="PROSITE" id="PS51704"/>
    </source>
</evidence>
<gene>
    <name evidence="2" type="ORF">SAMN05878503_102381</name>
</gene>
<sequence>MRIPLPAPFLHLPIAHRALHDRRARRPENSPAAIRAAITAGYAIEIDLQLSSDGQAMVFHDETLDRLTHASGPVAARTAADLGRIPLRDSDDTIPTLPEVLTLVAGRAPLLIEIKDQSGTLCPAVGPLEAATARALQDYTGPVAVMSFNPHSIAEMARLAPHLPRGLVTSSYRPEDWAPVPTETCDRLRAIPDYDRTDASFLSHEAPDLDRPRVAELKAQGAAILCWTIRSPKDEAAARRIAQNITFEHYLAPLPT</sequence>
<dbReference type="SUPFAM" id="SSF51695">
    <property type="entry name" value="PLC-like phosphodiesterases"/>
    <property type="match status" value="1"/>
</dbReference>
<dbReference type="InterPro" id="IPR030395">
    <property type="entry name" value="GP_PDE_dom"/>
</dbReference>
<keyword evidence="3" id="KW-1185">Reference proteome</keyword>
<evidence type="ECO:0000313" key="3">
    <source>
        <dbReference type="Proteomes" id="UP000219467"/>
    </source>
</evidence>
<evidence type="ECO:0000313" key="2">
    <source>
        <dbReference type="EMBL" id="SNX68941.1"/>
    </source>
</evidence>
<dbReference type="GO" id="GO:0008081">
    <property type="term" value="F:phosphoric diester hydrolase activity"/>
    <property type="evidence" value="ECO:0007669"/>
    <property type="project" value="InterPro"/>
</dbReference>